<evidence type="ECO:0000256" key="1">
    <source>
        <dbReference type="ARBA" id="ARBA00010886"/>
    </source>
</evidence>
<evidence type="ECO:0000256" key="7">
    <source>
        <dbReference type="PROSITE-ProRule" id="PRU10141"/>
    </source>
</evidence>
<dbReference type="AlphaFoldDB" id="E3J3V0"/>
<dbReference type="InterPro" id="IPR000719">
    <property type="entry name" value="Prot_kinase_dom"/>
</dbReference>
<dbReference type="InterPro" id="IPR050660">
    <property type="entry name" value="NEK_Ser/Thr_kinase"/>
</dbReference>
<dbReference type="STRING" id="298654.FraEuI1c_2549"/>
<dbReference type="EMBL" id="CP002299">
    <property type="protein sequence ID" value="ADP80583.1"/>
    <property type="molecule type" value="Genomic_DNA"/>
</dbReference>
<dbReference type="GO" id="GO:0004674">
    <property type="term" value="F:protein serine/threonine kinase activity"/>
    <property type="evidence" value="ECO:0007669"/>
    <property type="project" value="UniProtKB-KW"/>
</dbReference>
<evidence type="ECO:0000313" key="11">
    <source>
        <dbReference type="EMBL" id="ADP80583.1"/>
    </source>
</evidence>
<dbReference type="PROSITE" id="PS00107">
    <property type="entry name" value="PROTEIN_KINASE_ATP"/>
    <property type="match status" value="1"/>
</dbReference>
<keyword evidence="11" id="KW-0723">Serine/threonine-protein kinase</keyword>
<feature type="region of interest" description="Disordered" evidence="8">
    <location>
        <begin position="447"/>
        <end position="541"/>
    </location>
</feature>
<organism evidence="11 12">
    <name type="scientific">Pseudofrankia inefficax (strain DSM 45817 / CECT 9037 / DDB 130130 / EuI1c)</name>
    <name type="common">Frankia inefficax</name>
    <dbReference type="NCBI Taxonomy" id="298654"/>
    <lineage>
        <taxon>Bacteria</taxon>
        <taxon>Bacillati</taxon>
        <taxon>Actinomycetota</taxon>
        <taxon>Actinomycetes</taxon>
        <taxon>Frankiales</taxon>
        <taxon>Frankiaceae</taxon>
        <taxon>Pseudofrankia</taxon>
    </lineage>
</organism>
<reference evidence="11 12" key="1">
    <citation type="submission" date="2010-10" db="EMBL/GenBank/DDBJ databases">
        <title>Complete sequence of Frankia sp. EuI1c.</title>
        <authorList>
            <consortium name="US DOE Joint Genome Institute"/>
            <person name="Lucas S."/>
            <person name="Copeland A."/>
            <person name="Lapidus A."/>
            <person name="Cheng J.-F."/>
            <person name="Bruce D."/>
            <person name="Goodwin L."/>
            <person name="Pitluck S."/>
            <person name="Chertkov O."/>
            <person name="Detter J.C."/>
            <person name="Han C."/>
            <person name="Tapia R."/>
            <person name="Land M."/>
            <person name="Hauser L."/>
            <person name="Jeffries C."/>
            <person name="Kyrpides N."/>
            <person name="Ivanova N."/>
            <person name="Mikhailova N."/>
            <person name="Beauchemin N."/>
            <person name="Sen A."/>
            <person name="Sur S.A."/>
            <person name="Gtari M."/>
            <person name="Wall L."/>
            <person name="Tisa L."/>
            <person name="Woyke T."/>
        </authorList>
    </citation>
    <scope>NUCLEOTIDE SEQUENCE [LARGE SCALE GENOMIC DNA]</scope>
    <source>
        <strain evidence="12">DSM 45817 / CECT 9037 / EuI1c</strain>
    </source>
</reference>
<dbReference type="Pfam" id="PF00069">
    <property type="entry name" value="Pkinase"/>
    <property type="match status" value="1"/>
</dbReference>
<keyword evidence="9" id="KW-1133">Transmembrane helix</keyword>
<feature type="transmembrane region" description="Helical" evidence="9">
    <location>
        <begin position="421"/>
        <end position="439"/>
    </location>
</feature>
<feature type="compositionally biased region" description="Low complexity" evidence="8">
    <location>
        <begin position="522"/>
        <end position="539"/>
    </location>
</feature>
<evidence type="ECO:0000256" key="4">
    <source>
        <dbReference type="ARBA" id="ARBA00022741"/>
    </source>
</evidence>
<evidence type="ECO:0000313" key="12">
    <source>
        <dbReference type="Proteomes" id="UP000002484"/>
    </source>
</evidence>
<feature type="compositionally biased region" description="Low complexity" evidence="8">
    <location>
        <begin position="480"/>
        <end position="513"/>
    </location>
</feature>
<dbReference type="PROSITE" id="PS50011">
    <property type="entry name" value="PROTEIN_KINASE_DOM"/>
    <property type="match status" value="1"/>
</dbReference>
<dbReference type="InterPro" id="IPR011009">
    <property type="entry name" value="Kinase-like_dom_sf"/>
</dbReference>
<name>E3J3V0_PSEI1</name>
<feature type="compositionally biased region" description="Low complexity" evidence="8">
    <location>
        <begin position="459"/>
        <end position="473"/>
    </location>
</feature>
<evidence type="ECO:0000256" key="5">
    <source>
        <dbReference type="ARBA" id="ARBA00022777"/>
    </source>
</evidence>
<dbReference type="PANTHER" id="PTHR43671:SF13">
    <property type="entry name" value="SERINE_THREONINE-PROTEIN KINASE NEK2"/>
    <property type="match status" value="1"/>
</dbReference>
<comment type="similarity">
    <text evidence="1">Belongs to the protein kinase superfamily. NEK Ser/Thr protein kinase family. NIMA subfamily.</text>
</comment>
<evidence type="ECO:0000256" key="9">
    <source>
        <dbReference type="SAM" id="Phobius"/>
    </source>
</evidence>
<dbReference type="PROSITE" id="PS00108">
    <property type="entry name" value="PROTEIN_KINASE_ST"/>
    <property type="match status" value="1"/>
</dbReference>
<dbReference type="Proteomes" id="UP000002484">
    <property type="component" value="Chromosome"/>
</dbReference>
<dbReference type="InterPro" id="IPR008271">
    <property type="entry name" value="Ser/Thr_kinase_AS"/>
</dbReference>
<dbReference type="InterPro" id="IPR017441">
    <property type="entry name" value="Protein_kinase_ATP_BS"/>
</dbReference>
<dbReference type="PANTHER" id="PTHR43671">
    <property type="entry name" value="SERINE/THREONINE-PROTEIN KINASE NEK"/>
    <property type="match status" value="1"/>
</dbReference>
<evidence type="ECO:0000256" key="2">
    <source>
        <dbReference type="ARBA" id="ARBA00012513"/>
    </source>
</evidence>
<dbReference type="RefSeq" id="WP_013423701.1">
    <property type="nucleotide sequence ID" value="NC_014666.1"/>
</dbReference>
<dbReference type="SUPFAM" id="SSF56112">
    <property type="entry name" value="Protein kinase-like (PK-like)"/>
    <property type="match status" value="1"/>
</dbReference>
<dbReference type="SMART" id="SM00220">
    <property type="entry name" value="S_TKc"/>
    <property type="match status" value="1"/>
</dbReference>
<keyword evidence="4 7" id="KW-0547">Nucleotide-binding</keyword>
<dbReference type="CDD" id="cd14014">
    <property type="entry name" value="STKc_PknB_like"/>
    <property type="match status" value="1"/>
</dbReference>
<dbReference type="InParanoid" id="E3J3V0"/>
<evidence type="ECO:0000256" key="3">
    <source>
        <dbReference type="ARBA" id="ARBA00022679"/>
    </source>
</evidence>
<dbReference type="KEGG" id="fri:FraEuI1c_2549"/>
<dbReference type="GO" id="GO:0005524">
    <property type="term" value="F:ATP binding"/>
    <property type="evidence" value="ECO:0007669"/>
    <property type="project" value="UniProtKB-UniRule"/>
</dbReference>
<feature type="compositionally biased region" description="Low complexity" evidence="8">
    <location>
        <begin position="362"/>
        <end position="385"/>
    </location>
</feature>
<keyword evidence="9" id="KW-0472">Membrane</keyword>
<evidence type="ECO:0000259" key="10">
    <source>
        <dbReference type="PROSITE" id="PS50011"/>
    </source>
</evidence>
<dbReference type="EC" id="2.7.11.1" evidence="2"/>
<accession>E3J3V0</accession>
<keyword evidence="9" id="KW-0812">Transmembrane</keyword>
<sequence length="644" mass="63950">MIVDRERLEKALPGYRVAGRLGAGAFGLVVGGQHRRMGRSVAIKVMDADGSAGVASGFISEARLLARLDHPHLVRVHDYVEAEGLCLVVMELLAGGTLTNRLAELGPEQACAVGLAVAAALEHAHGEGVLHRDIKPDNILFGTDGTPKVSDFGLAKVFEGSAATASGTVGTPLYMAPEQIQGGRLGPGTDLYALAVVLYRLLAGRPMFDPKQPVHAMLYQQLTVTPAPLTGVDPRLAAVVRRALAKDPAERHQDARAFAVDLAGAAAQAFGAGWAARSGVPLHVDDAVRAAADPADTDPDATATATESDRPLAGLAGGELAALGAALAPAERAPAVAVAGAAVALAEPAVAVASPGAVASAGVAPAGPAADEDPAAAGAAPAAGGNPPPASIDGKVAAGKVADGSAPPDATGRSRRRLARLAFVCALVVAAVAVPVGLLDAGIRSGGSHAAAKNATDVSVSARPPTATATSAPATPPSGPATTPAVTPSTATSAVTPQTVSSSAGAGPASVPSQTAPPTIRPTASSGQAGPAGPGSDPSYQAGSSVSVAGCAGWLDFSDILYGTLSAGAASCAADVITTSDTLGDSTVRLTAENYAEKNSAPGGFLYFGYYKLSVHICIWNVADTGHKQCSATYTDTQGTVTRG</sequence>
<feature type="binding site" evidence="7">
    <location>
        <position position="44"/>
    </location>
    <ligand>
        <name>ATP</name>
        <dbReference type="ChEBI" id="CHEBI:30616"/>
    </ligand>
</feature>
<keyword evidence="6 7" id="KW-0067">ATP-binding</keyword>
<keyword evidence="12" id="KW-1185">Reference proteome</keyword>
<dbReference type="HOGENOM" id="CLU_466732_0_0_11"/>
<protein>
    <recommendedName>
        <fullName evidence="2">non-specific serine/threonine protein kinase</fullName>
        <ecNumber evidence="2">2.7.11.1</ecNumber>
    </recommendedName>
</protein>
<dbReference type="Gene3D" id="1.10.510.10">
    <property type="entry name" value="Transferase(Phosphotransferase) domain 1"/>
    <property type="match status" value="1"/>
</dbReference>
<gene>
    <name evidence="11" type="ordered locus">FraEuI1c_2549</name>
</gene>
<evidence type="ECO:0000256" key="6">
    <source>
        <dbReference type="ARBA" id="ARBA00022840"/>
    </source>
</evidence>
<keyword evidence="5 11" id="KW-0418">Kinase</keyword>
<evidence type="ECO:0000256" key="8">
    <source>
        <dbReference type="SAM" id="MobiDB-lite"/>
    </source>
</evidence>
<dbReference type="eggNOG" id="COG0515">
    <property type="taxonomic scope" value="Bacteria"/>
</dbReference>
<proteinExistence type="inferred from homology"/>
<feature type="domain" description="Protein kinase" evidence="10">
    <location>
        <begin position="15"/>
        <end position="271"/>
    </location>
</feature>
<dbReference type="OrthoDB" id="3213994at2"/>
<keyword evidence="3" id="KW-0808">Transferase</keyword>
<feature type="region of interest" description="Disordered" evidence="8">
    <location>
        <begin position="362"/>
        <end position="413"/>
    </location>
</feature>